<sequence>MKKIILAVLFSINIVFGLGEMSYKNEEGKRNELEQQHFTYELKVDALKKLGFRYCIKKFVADDKGDVYYIIKEKLNMPLFFDDKNPDNITQFLTLVENLSTWNSKYTIDYTYKPFQCLRVYELKEYQQEVERIVKKYCKDCK</sequence>
<accession>A0A4U8TEF1</accession>
<gene>
    <name evidence="1" type="ORF">LS80_004545</name>
</gene>
<name>A0A4U8TEF1_9HELI</name>
<comment type="caution">
    <text evidence="1">The sequence shown here is derived from an EMBL/GenBank/DDBJ whole genome shotgun (WGS) entry which is preliminary data.</text>
</comment>
<reference evidence="1 2" key="1">
    <citation type="journal article" date="2014" name="Genome Announc.">
        <title>Draft genome sequences of eight enterohepatic helicobacter species isolated from both laboratory and wild rodents.</title>
        <authorList>
            <person name="Sheh A."/>
            <person name="Shen Z."/>
            <person name="Fox J.G."/>
        </authorList>
    </citation>
    <scope>NUCLEOTIDE SEQUENCE [LARGE SCALE GENOMIC DNA]</scope>
    <source>
        <strain evidence="1 2">ATCC 49310</strain>
    </source>
</reference>
<dbReference type="EMBL" id="JRPK02000011">
    <property type="protein sequence ID" value="TLD98420.1"/>
    <property type="molecule type" value="Genomic_DNA"/>
</dbReference>
<proteinExistence type="predicted"/>
<protein>
    <submittedName>
        <fullName evidence="1">Uncharacterized protein</fullName>
    </submittedName>
</protein>
<evidence type="ECO:0000313" key="2">
    <source>
        <dbReference type="Proteomes" id="UP000029861"/>
    </source>
</evidence>
<evidence type="ECO:0000313" key="1">
    <source>
        <dbReference type="EMBL" id="TLD98420.1"/>
    </source>
</evidence>
<dbReference type="STRING" id="50960.LS81_12350"/>
<organism evidence="1 2">
    <name type="scientific">Helicobacter trogontum</name>
    <dbReference type="NCBI Taxonomy" id="50960"/>
    <lineage>
        <taxon>Bacteria</taxon>
        <taxon>Pseudomonadati</taxon>
        <taxon>Campylobacterota</taxon>
        <taxon>Epsilonproteobacteria</taxon>
        <taxon>Campylobacterales</taxon>
        <taxon>Helicobacteraceae</taxon>
        <taxon>Helicobacter</taxon>
    </lineage>
</organism>
<dbReference type="RefSeq" id="WP_034318755.1">
    <property type="nucleotide sequence ID" value="NZ_FZNF01000029.1"/>
</dbReference>
<dbReference type="Proteomes" id="UP000029861">
    <property type="component" value="Unassembled WGS sequence"/>
</dbReference>
<dbReference type="AlphaFoldDB" id="A0A4U8TEF1"/>